<evidence type="ECO:0000313" key="1">
    <source>
        <dbReference type="EMBL" id="GAD02184.1"/>
    </source>
</evidence>
<dbReference type="PANTHER" id="PTHR18964">
    <property type="entry name" value="ROK (REPRESSOR, ORF, KINASE) FAMILY"/>
    <property type="match status" value="1"/>
</dbReference>
<dbReference type="OrthoDB" id="9810372at2"/>
<organism evidence="1 2">
    <name type="scientific">Agarivorans albus MKT 106</name>
    <dbReference type="NCBI Taxonomy" id="1331007"/>
    <lineage>
        <taxon>Bacteria</taxon>
        <taxon>Pseudomonadati</taxon>
        <taxon>Pseudomonadota</taxon>
        <taxon>Gammaproteobacteria</taxon>
        <taxon>Alteromonadales</taxon>
        <taxon>Alteromonadaceae</taxon>
        <taxon>Agarivorans</taxon>
    </lineage>
</organism>
<gene>
    <name evidence="1" type="ORF">AALB_2264</name>
</gene>
<protein>
    <submittedName>
        <fullName evidence="1">Xylose-responsive transcription regulator</fullName>
    </submittedName>
</protein>
<reference evidence="1" key="1">
    <citation type="journal article" date="2013" name="Genome Announc.">
        <title>Draft Genome Sequence of Agarivorans albus Strain MKT 106T, an Agarolytic Marine Bacterium.</title>
        <authorList>
            <person name="Yasuike M."/>
            <person name="Nakamura Y."/>
            <person name="Kai W."/>
            <person name="Fujiwara A."/>
            <person name="Fukui Y."/>
            <person name="Satomi M."/>
            <person name="Sano M."/>
        </authorList>
    </citation>
    <scope>NUCLEOTIDE SEQUENCE [LARGE SCALE GENOMIC DNA]</scope>
</reference>
<dbReference type="InterPro" id="IPR000600">
    <property type="entry name" value="ROK"/>
</dbReference>
<dbReference type="SUPFAM" id="SSF53067">
    <property type="entry name" value="Actin-like ATPase domain"/>
    <property type="match status" value="1"/>
</dbReference>
<keyword evidence="2" id="KW-1185">Reference proteome</keyword>
<dbReference type="RefSeq" id="WP_016401952.1">
    <property type="nucleotide sequence ID" value="NZ_BARX01000014.1"/>
</dbReference>
<dbReference type="AlphaFoldDB" id="R9PLC7"/>
<dbReference type="InterPro" id="IPR036388">
    <property type="entry name" value="WH-like_DNA-bd_sf"/>
</dbReference>
<proteinExistence type="predicted"/>
<dbReference type="PANTHER" id="PTHR18964:SF173">
    <property type="entry name" value="GLUCOKINASE"/>
    <property type="match status" value="1"/>
</dbReference>
<dbReference type="Gene3D" id="3.30.420.40">
    <property type="match status" value="2"/>
</dbReference>
<dbReference type="InterPro" id="IPR043129">
    <property type="entry name" value="ATPase_NBD"/>
</dbReference>
<dbReference type="Pfam" id="PF13412">
    <property type="entry name" value="HTH_24"/>
    <property type="match status" value="1"/>
</dbReference>
<dbReference type="InterPro" id="IPR036390">
    <property type="entry name" value="WH_DNA-bd_sf"/>
</dbReference>
<dbReference type="Proteomes" id="UP000014461">
    <property type="component" value="Unassembled WGS sequence"/>
</dbReference>
<evidence type="ECO:0000313" key="2">
    <source>
        <dbReference type="Proteomes" id="UP000014461"/>
    </source>
</evidence>
<dbReference type="SUPFAM" id="SSF46785">
    <property type="entry name" value="Winged helix' DNA-binding domain"/>
    <property type="match status" value="1"/>
</dbReference>
<accession>R9PLC7</accession>
<dbReference type="EMBL" id="BARX01000014">
    <property type="protein sequence ID" value="GAD02184.1"/>
    <property type="molecule type" value="Genomic_DNA"/>
</dbReference>
<dbReference type="STRING" id="1331007.AALB_2264"/>
<sequence length="396" mass="43511">MKKITDTELIRSANRRDIIQTLRLHGELARVEIGDHTKLSPATITSITSELVQQGLIIEQNVVLDPSGGRGRPKVKLQLNNQAAFYLAIKLSINEVRFMLGDTSGTIVAQATQAMLTVTLNQEQLVDALSKAIEEFIQHNEVKRSKLRGLGLAVQGVIETQGKGILWSPAIKGKQLELVEQLQLKSQLPVFIANDANCLAVALTQLPKYSKLDNLVAIQLGYGVGMGLIVNGELYQDASAATTEFGHTKFSLNGPQCRCGGRGCIEAYVGDYAIYRDASAIYNLPPTDMLHPSEKQMLDLNQLTEQDNPAMAQIFSQAGTVLGMGLANIMALFNPQKIVISGPGIRAYEHMKESMLRTLHDNLLPYHQAENVVEKHNWDEDMAGLGMITIMQQHTD</sequence>
<name>R9PLC7_AGAAL</name>
<dbReference type="Gene3D" id="1.10.10.10">
    <property type="entry name" value="Winged helix-like DNA-binding domain superfamily/Winged helix DNA-binding domain"/>
    <property type="match status" value="1"/>
</dbReference>
<dbReference type="Pfam" id="PF00480">
    <property type="entry name" value="ROK"/>
    <property type="match status" value="1"/>
</dbReference>
<comment type="caution">
    <text evidence="1">The sequence shown here is derived from an EMBL/GenBank/DDBJ whole genome shotgun (WGS) entry which is preliminary data.</text>
</comment>